<evidence type="ECO:0000313" key="1">
    <source>
        <dbReference type="EMBL" id="PRQ68024.1"/>
    </source>
</evidence>
<dbReference type="RefSeq" id="WP_096442402.1">
    <property type="nucleotide sequence ID" value="NZ_NWTN01000004.1"/>
</dbReference>
<protein>
    <submittedName>
        <fullName evidence="1">Uncharacterized protein</fullName>
    </submittedName>
</protein>
<dbReference type="Proteomes" id="UP000238163">
    <property type="component" value="Unassembled WGS sequence"/>
</dbReference>
<name>A0ABX5DEB2_9VIBR</name>
<proteinExistence type="predicted"/>
<dbReference type="EMBL" id="NWTN01000004">
    <property type="protein sequence ID" value="PRQ68024.1"/>
    <property type="molecule type" value="Genomic_DNA"/>
</dbReference>
<organism evidence="1 2">
    <name type="scientific">Vibrio mediterranei</name>
    <dbReference type="NCBI Taxonomy" id="689"/>
    <lineage>
        <taxon>Bacteria</taxon>
        <taxon>Pseudomonadati</taxon>
        <taxon>Pseudomonadota</taxon>
        <taxon>Gammaproteobacteria</taxon>
        <taxon>Vibrionales</taxon>
        <taxon>Vibrionaceae</taxon>
        <taxon>Vibrio</taxon>
    </lineage>
</organism>
<accession>A0ABX5DEB2</accession>
<sequence length="177" mass="20554">MRTHPILMVIAISYSSAVQAKWCYQNPEGLCIQTVQEDDSSIRARFSQDDYFRTLAIGYDLRSSRSWFHITKEFGNQAVFEVSRYSDYNNEKNESLWITAYQAKGASCWRRTEVLYFYDNWAGTNFIQSPNDWPKSNAAEVTTLEIIERINNLGVMFDDQGHLILFCPGVIQVSHRQ</sequence>
<reference evidence="1 2" key="1">
    <citation type="submission" date="2018-03" db="EMBL/GenBank/DDBJ databases">
        <title>Genetic Diversity and Phenotypic Plasticity of AHL Mediated Quorum Sensing in Environmental Strains of Vibrio mediterranei.</title>
        <authorList>
            <person name="Lantoine F."/>
            <person name="Vouve F."/>
        </authorList>
    </citation>
    <scope>NUCLEOTIDE SEQUENCE [LARGE SCALE GENOMIC DNA]</scope>
    <source>
        <strain evidence="1 2">17LN0615E</strain>
    </source>
</reference>
<gene>
    <name evidence="1" type="ORF">COR51_10305</name>
</gene>
<evidence type="ECO:0000313" key="2">
    <source>
        <dbReference type="Proteomes" id="UP000238163"/>
    </source>
</evidence>
<keyword evidence="2" id="KW-1185">Reference proteome</keyword>
<comment type="caution">
    <text evidence="1">The sequence shown here is derived from an EMBL/GenBank/DDBJ whole genome shotgun (WGS) entry which is preliminary data.</text>
</comment>